<reference evidence="6 7" key="1">
    <citation type="journal article" date="2016" name="Nat. Commun.">
        <title>Thousands of microbial genomes shed light on interconnected biogeochemical processes in an aquifer system.</title>
        <authorList>
            <person name="Anantharaman K."/>
            <person name="Brown C.T."/>
            <person name="Hug L.A."/>
            <person name="Sharon I."/>
            <person name="Castelle C.J."/>
            <person name="Probst A.J."/>
            <person name="Thomas B.C."/>
            <person name="Singh A."/>
            <person name="Wilkins M.J."/>
            <person name="Karaoz U."/>
            <person name="Brodie E.L."/>
            <person name="Williams K.H."/>
            <person name="Hubbard S.S."/>
            <person name="Banfield J.F."/>
        </authorList>
    </citation>
    <scope>NUCLEOTIDE SEQUENCE [LARGE SCALE GENOMIC DNA]</scope>
</reference>
<accession>A0A1G2REK4</accession>
<keyword evidence="1" id="KW-0813">Transport</keyword>
<keyword evidence="5" id="KW-0411">Iron-sulfur</keyword>
<dbReference type="Gene3D" id="3.30.70.20">
    <property type="match status" value="1"/>
</dbReference>
<evidence type="ECO:0000256" key="4">
    <source>
        <dbReference type="ARBA" id="ARBA00023004"/>
    </source>
</evidence>
<sequence>MDQEVKKFKVKILRDICITAGSCEILSPKVFKVDEEGKVTILDQGTQPDDSGFIEVTKDELKNVMEAAKSCPVLAILVADENGKQIYP</sequence>
<evidence type="ECO:0008006" key="8">
    <source>
        <dbReference type="Google" id="ProtNLM"/>
    </source>
</evidence>
<evidence type="ECO:0000313" key="7">
    <source>
        <dbReference type="Proteomes" id="UP000177078"/>
    </source>
</evidence>
<proteinExistence type="predicted"/>
<dbReference type="GO" id="GO:0046872">
    <property type="term" value="F:metal ion binding"/>
    <property type="evidence" value="ECO:0007669"/>
    <property type="project" value="UniProtKB-KW"/>
</dbReference>
<evidence type="ECO:0000256" key="1">
    <source>
        <dbReference type="ARBA" id="ARBA00022448"/>
    </source>
</evidence>
<dbReference type="InterPro" id="IPR051269">
    <property type="entry name" value="Fe-S_cluster_ET"/>
</dbReference>
<dbReference type="SUPFAM" id="SSF54862">
    <property type="entry name" value="4Fe-4S ferredoxins"/>
    <property type="match status" value="1"/>
</dbReference>
<organism evidence="6 7">
    <name type="scientific">Candidatus Wildermuthbacteria bacterium RIFCSPHIGHO2_12_FULL_40_12</name>
    <dbReference type="NCBI Taxonomy" id="1802457"/>
    <lineage>
        <taxon>Bacteria</taxon>
        <taxon>Candidatus Wildermuthiibacteriota</taxon>
    </lineage>
</organism>
<dbReference type="Proteomes" id="UP000177078">
    <property type="component" value="Unassembled WGS sequence"/>
</dbReference>
<dbReference type="GO" id="GO:0051536">
    <property type="term" value="F:iron-sulfur cluster binding"/>
    <property type="evidence" value="ECO:0007669"/>
    <property type="project" value="UniProtKB-KW"/>
</dbReference>
<evidence type="ECO:0000256" key="5">
    <source>
        <dbReference type="ARBA" id="ARBA00023014"/>
    </source>
</evidence>
<dbReference type="PANTHER" id="PTHR36923:SF3">
    <property type="entry name" value="FERREDOXIN"/>
    <property type="match status" value="1"/>
</dbReference>
<dbReference type="AlphaFoldDB" id="A0A1G2REK4"/>
<dbReference type="PANTHER" id="PTHR36923">
    <property type="entry name" value="FERREDOXIN"/>
    <property type="match status" value="1"/>
</dbReference>
<keyword evidence="4" id="KW-0408">Iron</keyword>
<dbReference type="EMBL" id="MHUC01000006">
    <property type="protein sequence ID" value="OHA71273.1"/>
    <property type="molecule type" value="Genomic_DNA"/>
</dbReference>
<gene>
    <name evidence="6" type="ORF">A3F15_01475</name>
</gene>
<evidence type="ECO:0000256" key="3">
    <source>
        <dbReference type="ARBA" id="ARBA00022982"/>
    </source>
</evidence>
<evidence type="ECO:0000256" key="2">
    <source>
        <dbReference type="ARBA" id="ARBA00022723"/>
    </source>
</evidence>
<dbReference type="Pfam" id="PF13459">
    <property type="entry name" value="Fer4_15"/>
    <property type="match status" value="1"/>
</dbReference>
<comment type="caution">
    <text evidence="6">The sequence shown here is derived from an EMBL/GenBank/DDBJ whole genome shotgun (WGS) entry which is preliminary data.</text>
</comment>
<evidence type="ECO:0000313" key="6">
    <source>
        <dbReference type="EMBL" id="OHA71273.1"/>
    </source>
</evidence>
<dbReference type="STRING" id="1802457.A3F15_01475"/>
<keyword evidence="3" id="KW-0249">Electron transport</keyword>
<keyword evidence="2" id="KW-0479">Metal-binding</keyword>
<name>A0A1G2REK4_9BACT</name>
<protein>
    <recommendedName>
        <fullName evidence="8">Ferredoxin</fullName>
    </recommendedName>
</protein>